<feature type="chain" id="PRO_5023137110" evidence="1">
    <location>
        <begin position="18"/>
        <end position="91"/>
    </location>
</feature>
<name>A0A5C4MZ77_9RHOB</name>
<dbReference type="OrthoDB" id="9865013at2"/>
<feature type="signal peptide" evidence="1">
    <location>
        <begin position="1"/>
        <end position="17"/>
    </location>
</feature>
<dbReference type="RefSeq" id="WP_139076104.1">
    <property type="nucleotide sequence ID" value="NZ_VDFU01000006.1"/>
</dbReference>
<dbReference type="Proteomes" id="UP000305887">
    <property type="component" value="Unassembled WGS sequence"/>
</dbReference>
<proteinExistence type="predicted"/>
<comment type="caution">
    <text evidence="2">The sequence shown here is derived from an EMBL/GenBank/DDBJ whole genome shotgun (WGS) entry which is preliminary data.</text>
</comment>
<organism evidence="2 3">
    <name type="scientific">Rubellimicrobium rubrum</name>
    <dbReference type="NCBI Taxonomy" id="2585369"/>
    <lineage>
        <taxon>Bacteria</taxon>
        <taxon>Pseudomonadati</taxon>
        <taxon>Pseudomonadota</taxon>
        <taxon>Alphaproteobacteria</taxon>
        <taxon>Rhodobacterales</taxon>
        <taxon>Roseobacteraceae</taxon>
        <taxon>Rubellimicrobium</taxon>
    </lineage>
</organism>
<evidence type="ECO:0000313" key="3">
    <source>
        <dbReference type="Proteomes" id="UP000305887"/>
    </source>
</evidence>
<sequence>MISKFTLVAIPALFLLAACEEGGVLGSGTNTGIGANNIDTVATTPDGQVQAALDAPGRAGQCEELALRIESSDSTEVARQAAIEERQRIGC</sequence>
<dbReference type="PROSITE" id="PS51257">
    <property type="entry name" value="PROKAR_LIPOPROTEIN"/>
    <property type="match status" value="1"/>
</dbReference>
<dbReference type="AlphaFoldDB" id="A0A5C4MZ77"/>
<protein>
    <submittedName>
        <fullName evidence="2">Uncharacterized protein</fullName>
    </submittedName>
</protein>
<evidence type="ECO:0000256" key="1">
    <source>
        <dbReference type="SAM" id="SignalP"/>
    </source>
</evidence>
<reference evidence="2 3" key="1">
    <citation type="submission" date="2019-06" db="EMBL/GenBank/DDBJ databases">
        <title>YIM 131921 draft genome.</title>
        <authorList>
            <person name="Jiang L."/>
        </authorList>
    </citation>
    <scope>NUCLEOTIDE SEQUENCE [LARGE SCALE GENOMIC DNA]</scope>
    <source>
        <strain evidence="2 3">YIM 131921</strain>
    </source>
</reference>
<dbReference type="EMBL" id="VDFU01000006">
    <property type="protein sequence ID" value="TNC50783.1"/>
    <property type="molecule type" value="Genomic_DNA"/>
</dbReference>
<keyword evidence="1" id="KW-0732">Signal</keyword>
<accession>A0A5C4MZ77</accession>
<keyword evidence="3" id="KW-1185">Reference proteome</keyword>
<evidence type="ECO:0000313" key="2">
    <source>
        <dbReference type="EMBL" id="TNC50783.1"/>
    </source>
</evidence>
<gene>
    <name evidence="2" type="ORF">FHG66_07370</name>
</gene>